<comment type="caution">
    <text evidence="3">The sequence shown here is derived from an EMBL/GenBank/DDBJ whole genome shotgun (WGS) entry which is preliminary data.</text>
</comment>
<feature type="compositionally biased region" description="Low complexity" evidence="1">
    <location>
        <begin position="149"/>
        <end position="190"/>
    </location>
</feature>
<evidence type="ECO:0008006" key="5">
    <source>
        <dbReference type="Google" id="ProtNLM"/>
    </source>
</evidence>
<proteinExistence type="predicted"/>
<accession>A0A370TKS7</accession>
<dbReference type="EMBL" id="NPIC01000005">
    <property type="protein sequence ID" value="RDL36133.1"/>
    <property type="molecule type" value="Genomic_DNA"/>
</dbReference>
<organism evidence="3 4">
    <name type="scientific">Venustampulla echinocandica</name>
    <dbReference type="NCBI Taxonomy" id="2656787"/>
    <lineage>
        <taxon>Eukaryota</taxon>
        <taxon>Fungi</taxon>
        <taxon>Dikarya</taxon>
        <taxon>Ascomycota</taxon>
        <taxon>Pezizomycotina</taxon>
        <taxon>Leotiomycetes</taxon>
        <taxon>Helotiales</taxon>
        <taxon>Pleuroascaceae</taxon>
        <taxon>Venustampulla</taxon>
    </lineage>
</organism>
<keyword evidence="2" id="KW-0732">Signal</keyword>
<name>A0A370TKS7_9HELO</name>
<dbReference type="GeneID" id="43599594"/>
<feature type="region of interest" description="Disordered" evidence="1">
    <location>
        <begin position="144"/>
        <end position="190"/>
    </location>
</feature>
<dbReference type="RefSeq" id="XP_031868789.1">
    <property type="nucleotide sequence ID" value="XM_032015368.1"/>
</dbReference>
<evidence type="ECO:0000256" key="1">
    <source>
        <dbReference type="SAM" id="MobiDB-lite"/>
    </source>
</evidence>
<gene>
    <name evidence="3" type="ORF">BP5553_06745</name>
</gene>
<evidence type="ECO:0000313" key="4">
    <source>
        <dbReference type="Proteomes" id="UP000254866"/>
    </source>
</evidence>
<dbReference type="OrthoDB" id="3559798at2759"/>
<dbReference type="AlphaFoldDB" id="A0A370TKS7"/>
<sequence>MISSSFLLPLLACGVFALQLAQPVPQFFDPRGVTSGGWSLQATSCPVDNQLCSGSYCCPASMDCVHVSPQNHCCPKGTTCQAIFVASPQCADDGWSLWNKTTVPKGQGYFCCLPGQIGTNSNNCVAGGTPVVATLSAELLSSATGGVDSSSTPTASPSNSKSPATPKASTTRTGTSETSPTSATSAETSKSAADKLYTLEQVGYIGGFAFLVQMML</sequence>
<evidence type="ECO:0000256" key="2">
    <source>
        <dbReference type="SAM" id="SignalP"/>
    </source>
</evidence>
<feature type="signal peptide" evidence="2">
    <location>
        <begin position="1"/>
        <end position="17"/>
    </location>
</feature>
<feature type="chain" id="PRO_5016597655" description="Granulins domain-containing protein" evidence="2">
    <location>
        <begin position="18"/>
        <end position="216"/>
    </location>
</feature>
<reference evidence="3 4" key="1">
    <citation type="journal article" date="2018" name="IMA Fungus">
        <title>IMA Genome-F 9: Draft genome sequence of Annulohypoxylon stygium, Aspergillus mulundensis, Berkeleyomyces basicola (syn. Thielaviopsis basicola), Ceratocystis smalleyi, two Cercospora beticola strains, Coleophoma cylindrospora, Fusarium fracticaudum, Phialophora cf. hyalina, and Morchella septimelata.</title>
        <authorList>
            <person name="Wingfield B.D."/>
            <person name="Bills G.F."/>
            <person name="Dong Y."/>
            <person name="Huang W."/>
            <person name="Nel W.J."/>
            <person name="Swalarsk-Parry B.S."/>
            <person name="Vaghefi N."/>
            <person name="Wilken P.M."/>
            <person name="An Z."/>
            <person name="de Beer Z.W."/>
            <person name="De Vos L."/>
            <person name="Chen L."/>
            <person name="Duong T.A."/>
            <person name="Gao Y."/>
            <person name="Hammerbacher A."/>
            <person name="Kikkert J.R."/>
            <person name="Li Y."/>
            <person name="Li H."/>
            <person name="Li K."/>
            <person name="Li Q."/>
            <person name="Liu X."/>
            <person name="Ma X."/>
            <person name="Naidoo K."/>
            <person name="Pethybridge S.J."/>
            <person name="Sun J."/>
            <person name="Steenkamp E.T."/>
            <person name="van der Nest M.A."/>
            <person name="van Wyk S."/>
            <person name="Wingfield M.J."/>
            <person name="Xiong C."/>
            <person name="Yue Q."/>
            <person name="Zhang X."/>
        </authorList>
    </citation>
    <scope>NUCLEOTIDE SEQUENCE [LARGE SCALE GENOMIC DNA]</scope>
    <source>
        <strain evidence="3 4">BP 5553</strain>
    </source>
</reference>
<keyword evidence="4" id="KW-1185">Reference proteome</keyword>
<protein>
    <recommendedName>
        <fullName evidence="5">Granulins domain-containing protein</fullName>
    </recommendedName>
</protein>
<dbReference type="STRING" id="2656787.A0A370TKS7"/>
<dbReference type="Proteomes" id="UP000254866">
    <property type="component" value="Unassembled WGS sequence"/>
</dbReference>
<evidence type="ECO:0000313" key="3">
    <source>
        <dbReference type="EMBL" id="RDL36133.1"/>
    </source>
</evidence>